<protein>
    <submittedName>
        <fullName evidence="1">Uncharacterized protein</fullName>
    </submittedName>
</protein>
<proteinExistence type="predicted"/>
<gene>
    <name evidence="1" type="ORF">H4S07_004127</name>
</gene>
<evidence type="ECO:0000313" key="1">
    <source>
        <dbReference type="EMBL" id="KAJ2804937.1"/>
    </source>
</evidence>
<sequence>TIKKNHGETAEQNRIRAAKTRWTRLPKIPLEPKHLSLLWLMVHAAVPTAAKLSHYIPDLPPEFKYCYTLNETDAADSGAISEPQRVAHENSIHYFWLCPRVQDFWQRVSCFLQGIRTATAGPVFRVDLCMVASGFGAWLRRITNADIMHGLADWEIFCTCAELSLEGKRLNGLAMFLRWKSIAVARILHDFYYAYSLKVTIPGCIRSSRPLGD</sequence>
<dbReference type="EMBL" id="JANBUP010001559">
    <property type="protein sequence ID" value="KAJ2804937.1"/>
    <property type="molecule type" value="Genomic_DNA"/>
</dbReference>
<name>A0ACC1LCP6_9FUNG</name>
<accession>A0ACC1LCP6</accession>
<keyword evidence="2" id="KW-1185">Reference proteome</keyword>
<feature type="non-terminal residue" evidence="1">
    <location>
        <position position="1"/>
    </location>
</feature>
<reference evidence="1" key="1">
    <citation type="submission" date="2022-07" db="EMBL/GenBank/DDBJ databases">
        <title>Phylogenomic reconstructions and comparative analyses of Kickxellomycotina fungi.</title>
        <authorList>
            <person name="Reynolds N.K."/>
            <person name="Stajich J.E."/>
            <person name="Barry K."/>
            <person name="Grigoriev I.V."/>
            <person name="Crous P."/>
            <person name="Smith M.E."/>
        </authorList>
    </citation>
    <scope>NUCLEOTIDE SEQUENCE</scope>
    <source>
        <strain evidence="1">CBS 102833</strain>
    </source>
</reference>
<evidence type="ECO:0000313" key="2">
    <source>
        <dbReference type="Proteomes" id="UP001140096"/>
    </source>
</evidence>
<comment type="caution">
    <text evidence="1">The sequence shown here is derived from an EMBL/GenBank/DDBJ whole genome shotgun (WGS) entry which is preliminary data.</text>
</comment>
<dbReference type="Proteomes" id="UP001140096">
    <property type="component" value="Unassembled WGS sequence"/>
</dbReference>
<organism evidence="1 2">
    <name type="scientific">Coemansia furcata</name>
    <dbReference type="NCBI Taxonomy" id="417177"/>
    <lineage>
        <taxon>Eukaryota</taxon>
        <taxon>Fungi</taxon>
        <taxon>Fungi incertae sedis</taxon>
        <taxon>Zoopagomycota</taxon>
        <taxon>Kickxellomycotina</taxon>
        <taxon>Kickxellomycetes</taxon>
        <taxon>Kickxellales</taxon>
        <taxon>Kickxellaceae</taxon>
        <taxon>Coemansia</taxon>
    </lineage>
</organism>